<dbReference type="OrthoDB" id="5643756at2"/>
<evidence type="ECO:0000313" key="2">
    <source>
        <dbReference type="Proteomes" id="UP000054600"/>
    </source>
</evidence>
<reference evidence="1 2" key="1">
    <citation type="submission" date="2015-11" db="EMBL/GenBank/DDBJ databases">
        <title>Genomic analysis of 38 Legionella species identifies large and diverse effector repertoires.</title>
        <authorList>
            <person name="Burstein D."/>
            <person name="Amaro F."/>
            <person name="Zusman T."/>
            <person name="Lifshitz Z."/>
            <person name="Cohen O."/>
            <person name="Gilbert J.A."/>
            <person name="Pupko T."/>
            <person name="Shuman H.A."/>
            <person name="Segal G."/>
        </authorList>
    </citation>
    <scope>NUCLEOTIDE SEQUENCE [LARGE SCALE GENOMIC DNA]</scope>
    <source>
        <strain evidence="1 2">ATCC 49655</strain>
    </source>
</reference>
<dbReference type="EMBL" id="LNYW01000028">
    <property type="protein sequence ID" value="KTD63122.1"/>
    <property type="molecule type" value="Genomic_DNA"/>
</dbReference>
<organism evidence="1 2">
    <name type="scientific">Legionella shakespearei DSM 23087</name>
    <dbReference type="NCBI Taxonomy" id="1122169"/>
    <lineage>
        <taxon>Bacteria</taxon>
        <taxon>Pseudomonadati</taxon>
        <taxon>Pseudomonadota</taxon>
        <taxon>Gammaproteobacteria</taxon>
        <taxon>Legionellales</taxon>
        <taxon>Legionellaceae</taxon>
        <taxon>Legionella</taxon>
    </lineage>
</organism>
<evidence type="ECO:0000313" key="1">
    <source>
        <dbReference type="EMBL" id="KTD63122.1"/>
    </source>
</evidence>
<accession>A0A0W0Z1Z9</accession>
<dbReference type="Proteomes" id="UP000054600">
    <property type="component" value="Unassembled WGS sequence"/>
</dbReference>
<keyword evidence="2" id="KW-1185">Reference proteome</keyword>
<name>A0A0W0Z1Z9_9GAMM</name>
<dbReference type="eggNOG" id="ENOG5032C2Q">
    <property type="taxonomic scope" value="Bacteria"/>
</dbReference>
<gene>
    <name evidence="1" type="ORF">Lsha_0808</name>
</gene>
<comment type="caution">
    <text evidence="1">The sequence shown here is derived from an EMBL/GenBank/DDBJ whole genome shotgun (WGS) entry which is preliminary data.</text>
</comment>
<protein>
    <submittedName>
        <fullName evidence="1">ABC transporter permease</fullName>
    </submittedName>
</protein>
<dbReference type="RefSeq" id="WP_018577407.1">
    <property type="nucleotide sequence ID" value="NZ_KB892402.1"/>
</dbReference>
<dbReference type="PATRIC" id="fig|1122169.6.peg.933"/>
<proteinExistence type="predicted"/>
<dbReference type="AlphaFoldDB" id="A0A0W0Z1Z9"/>
<sequence>MPEPEINQTVLNKQEQNWILEQRITRLSDNKEVLIYPMGAERFLFSALSGKQNHHYAIKPHIENQNILIIPGYGNSCFLFAEAGAKSITVYDKDPVTIAWIKAFKKYYHYREFADSGTPYPSVGELLAALTLWYPPLLKLPTGKVVNPLLWALHPKSLRRSYIYYMLALVQRAIQKKGTEDFEYKKDIQFYAGELKHLFAKNQNPVFDTVFVPYLLGVTNGIEKAKDIVNFIRQLIPLVPTGVILVTPSQNTKEFYIAGQSYFITTEYPSLSAIPELKDSVIDEDKYWFKTQGLTVFGKADRA</sequence>